<accession>A0A327PID4</accession>
<evidence type="ECO:0000313" key="3">
    <source>
        <dbReference type="Proteomes" id="UP000249610"/>
    </source>
</evidence>
<keyword evidence="1" id="KW-0732">Signal</keyword>
<feature type="signal peptide" evidence="1">
    <location>
        <begin position="1"/>
        <end position="18"/>
    </location>
</feature>
<dbReference type="EMBL" id="QLLK01000004">
    <property type="protein sequence ID" value="RAI91403.1"/>
    <property type="molecule type" value="Genomic_DNA"/>
</dbReference>
<dbReference type="AlphaFoldDB" id="A0A327PID4"/>
<reference evidence="2 3" key="1">
    <citation type="submission" date="2018-06" db="EMBL/GenBank/DDBJ databases">
        <title>Genomic Encyclopedia of Archaeal and Bacterial Type Strains, Phase II (KMG-II): from individual species to whole genera.</title>
        <authorList>
            <person name="Goeker M."/>
        </authorList>
    </citation>
    <scope>NUCLEOTIDE SEQUENCE [LARGE SCALE GENOMIC DNA]</scope>
    <source>
        <strain evidence="2 3">DSM 23446</strain>
    </source>
</reference>
<sequence>MKKSVLLVALSTVMVVLAAMTFRGNDELPYNLKMGSPEVKSISSLAFGPEGILFIGDSKSAAVYAVNTKDVKGPKSVSSIDVKAIDQKIATLLGTTSDNISILDIAVNPISKKVYLAIQSGDGTPVLMTLAEGKFAPVTLKDVEFAEVQLNNSPGVDDKDGRGRSLRVSTISDIDYSDGKLMVSGLSNKEFSSTFRSIPFPFTDSQDYASLEIFHAAHGRYETTSPIKAFTTGKVNGKEYLIASYTCTPLVLFPLDELKAGTHVKGRTIAEMGNGNQPLDLISMKKDGKSYLVMANSRHPVFQVDFKDIESFEGSLTEPLADNVKTDGVDFESTPLTDVQQLAKMDDGTMVFLQKKSNGALDLWSSDKAENLTK</sequence>
<dbReference type="OrthoDB" id="237405at2"/>
<keyword evidence="3" id="KW-1185">Reference proteome</keyword>
<dbReference type="InterPro" id="IPR011041">
    <property type="entry name" value="Quinoprot_gluc/sorb_DH_b-prop"/>
</dbReference>
<evidence type="ECO:0000313" key="2">
    <source>
        <dbReference type="EMBL" id="RAI91403.1"/>
    </source>
</evidence>
<protein>
    <submittedName>
        <fullName evidence="2">Uncharacterized protein</fullName>
    </submittedName>
</protein>
<feature type="chain" id="PRO_5016267075" evidence="1">
    <location>
        <begin position="19"/>
        <end position="374"/>
    </location>
</feature>
<evidence type="ECO:0000256" key="1">
    <source>
        <dbReference type="SAM" id="SignalP"/>
    </source>
</evidence>
<dbReference type="RefSeq" id="WP_111610998.1">
    <property type="nucleotide sequence ID" value="NZ_QLLK01000004.1"/>
</dbReference>
<dbReference type="SUPFAM" id="SSF50952">
    <property type="entry name" value="Soluble quinoprotein glucose dehydrogenase"/>
    <property type="match status" value="1"/>
</dbReference>
<proteinExistence type="predicted"/>
<dbReference type="Proteomes" id="UP000249610">
    <property type="component" value="Unassembled WGS sequence"/>
</dbReference>
<comment type="caution">
    <text evidence="2">The sequence shown here is derived from an EMBL/GenBank/DDBJ whole genome shotgun (WGS) entry which is preliminary data.</text>
</comment>
<gene>
    <name evidence="2" type="ORF">LV83_01588</name>
</gene>
<organism evidence="2 3">
    <name type="scientific">Algoriphagus yeomjeoni</name>
    <dbReference type="NCBI Taxonomy" id="291403"/>
    <lineage>
        <taxon>Bacteria</taxon>
        <taxon>Pseudomonadati</taxon>
        <taxon>Bacteroidota</taxon>
        <taxon>Cytophagia</taxon>
        <taxon>Cytophagales</taxon>
        <taxon>Cyclobacteriaceae</taxon>
        <taxon>Algoriphagus</taxon>
    </lineage>
</organism>
<name>A0A327PID4_9BACT</name>